<dbReference type="Gene3D" id="3.40.640.10">
    <property type="entry name" value="Type I PLP-dependent aspartate aminotransferase-like (Major domain)"/>
    <property type="match status" value="1"/>
</dbReference>
<dbReference type="GO" id="GO:0003677">
    <property type="term" value="F:DNA binding"/>
    <property type="evidence" value="ECO:0007669"/>
    <property type="project" value="UniProtKB-KW"/>
</dbReference>
<evidence type="ECO:0000313" key="8">
    <source>
        <dbReference type="Proteomes" id="UP000182350"/>
    </source>
</evidence>
<dbReference type="InterPro" id="IPR015421">
    <property type="entry name" value="PyrdxlP-dep_Trfase_major"/>
</dbReference>
<proteinExistence type="inferred from homology"/>
<reference evidence="7 8" key="1">
    <citation type="submission" date="2016-11" db="EMBL/GenBank/DDBJ databases">
        <authorList>
            <person name="Jaros S."/>
            <person name="Januszkiewicz K."/>
            <person name="Wedrychowicz H."/>
        </authorList>
    </citation>
    <scope>NUCLEOTIDE SEQUENCE [LARGE SCALE GENOMIC DNA]</scope>
    <source>
        <strain evidence="7 8">DSM 21637</strain>
    </source>
</reference>
<protein>
    <submittedName>
        <fullName evidence="7">DNA-binding transcriptional regulator, MocR family, contains an aminotransferase domain</fullName>
    </submittedName>
</protein>
<dbReference type="CDD" id="cd07377">
    <property type="entry name" value="WHTH_GntR"/>
    <property type="match status" value="1"/>
</dbReference>
<dbReference type="AlphaFoldDB" id="A0A1K1X6F4"/>
<dbReference type="Pfam" id="PF00155">
    <property type="entry name" value="Aminotran_1_2"/>
    <property type="match status" value="1"/>
</dbReference>
<evidence type="ECO:0000256" key="3">
    <source>
        <dbReference type="ARBA" id="ARBA00023015"/>
    </source>
</evidence>
<keyword evidence="7" id="KW-0808">Transferase</keyword>
<keyword evidence="4 7" id="KW-0238">DNA-binding</keyword>
<dbReference type="PANTHER" id="PTHR46577">
    <property type="entry name" value="HTH-TYPE TRANSCRIPTIONAL REGULATORY PROTEIN GABR"/>
    <property type="match status" value="1"/>
</dbReference>
<dbReference type="InterPro" id="IPR051446">
    <property type="entry name" value="HTH_trans_reg/aminotransferase"/>
</dbReference>
<organism evidence="7 8">
    <name type="scientific">Marinospirillum alkaliphilum DSM 21637</name>
    <dbReference type="NCBI Taxonomy" id="1122209"/>
    <lineage>
        <taxon>Bacteria</taxon>
        <taxon>Pseudomonadati</taxon>
        <taxon>Pseudomonadota</taxon>
        <taxon>Gammaproteobacteria</taxon>
        <taxon>Oceanospirillales</taxon>
        <taxon>Oceanospirillaceae</taxon>
        <taxon>Marinospirillum</taxon>
    </lineage>
</organism>
<evidence type="ECO:0000259" key="6">
    <source>
        <dbReference type="PROSITE" id="PS50949"/>
    </source>
</evidence>
<dbReference type="InterPro" id="IPR000524">
    <property type="entry name" value="Tscrpt_reg_HTH_GntR"/>
</dbReference>
<evidence type="ECO:0000256" key="4">
    <source>
        <dbReference type="ARBA" id="ARBA00023125"/>
    </source>
</evidence>
<evidence type="ECO:0000256" key="1">
    <source>
        <dbReference type="ARBA" id="ARBA00005384"/>
    </source>
</evidence>
<dbReference type="InterPro" id="IPR004839">
    <property type="entry name" value="Aminotransferase_I/II_large"/>
</dbReference>
<dbReference type="Gene3D" id="1.10.10.10">
    <property type="entry name" value="Winged helix-like DNA-binding domain superfamily/Winged helix DNA-binding domain"/>
    <property type="match status" value="1"/>
</dbReference>
<dbReference type="GO" id="GO:0030170">
    <property type="term" value="F:pyridoxal phosphate binding"/>
    <property type="evidence" value="ECO:0007669"/>
    <property type="project" value="InterPro"/>
</dbReference>
<dbReference type="Proteomes" id="UP000182350">
    <property type="component" value="Unassembled WGS sequence"/>
</dbReference>
<dbReference type="RefSeq" id="WP_072325980.1">
    <property type="nucleotide sequence ID" value="NZ_FPJW01000005.1"/>
</dbReference>
<dbReference type="EMBL" id="FPJW01000005">
    <property type="protein sequence ID" value="SFX45200.1"/>
    <property type="molecule type" value="Genomic_DNA"/>
</dbReference>
<dbReference type="InterPro" id="IPR015424">
    <property type="entry name" value="PyrdxlP-dep_Trfase"/>
</dbReference>
<dbReference type="SMART" id="SM00345">
    <property type="entry name" value="HTH_GNTR"/>
    <property type="match status" value="1"/>
</dbReference>
<dbReference type="GO" id="GO:0003700">
    <property type="term" value="F:DNA-binding transcription factor activity"/>
    <property type="evidence" value="ECO:0007669"/>
    <property type="project" value="InterPro"/>
</dbReference>
<keyword evidence="2" id="KW-0663">Pyridoxal phosphate</keyword>
<dbReference type="Gene3D" id="3.90.1150.10">
    <property type="entry name" value="Aspartate Aminotransferase, domain 1"/>
    <property type="match status" value="1"/>
</dbReference>
<dbReference type="InterPro" id="IPR015422">
    <property type="entry name" value="PyrdxlP-dep_Trfase_small"/>
</dbReference>
<dbReference type="GO" id="GO:0008483">
    <property type="term" value="F:transaminase activity"/>
    <property type="evidence" value="ECO:0007669"/>
    <property type="project" value="UniProtKB-KW"/>
</dbReference>
<evidence type="ECO:0000256" key="5">
    <source>
        <dbReference type="ARBA" id="ARBA00023163"/>
    </source>
</evidence>
<dbReference type="SUPFAM" id="SSF53383">
    <property type="entry name" value="PLP-dependent transferases"/>
    <property type="match status" value="1"/>
</dbReference>
<evidence type="ECO:0000256" key="2">
    <source>
        <dbReference type="ARBA" id="ARBA00022898"/>
    </source>
</evidence>
<dbReference type="PROSITE" id="PS50949">
    <property type="entry name" value="HTH_GNTR"/>
    <property type="match status" value="1"/>
</dbReference>
<comment type="similarity">
    <text evidence="1">In the C-terminal section; belongs to the class-I pyridoxal-phosphate-dependent aminotransferase family.</text>
</comment>
<dbReference type="STRING" id="1122209.SAMN02745752_01741"/>
<keyword evidence="5" id="KW-0804">Transcription</keyword>
<dbReference type="PANTHER" id="PTHR46577:SF2">
    <property type="entry name" value="TRANSCRIPTIONAL REGULATORY PROTEIN"/>
    <property type="match status" value="1"/>
</dbReference>
<dbReference type="SUPFAM" id="SSF46785">
    <property type="entry name" value="Winged helix' DNA-binding domain"/>
    <property type="match status" value="1"/>
</dbReference>
<evidence type="ECO:0000313" key="7">
    <source>
        <dbReference type="EMBL" id="SFX45200.1"/>
    </source>
</evidence>
<sequence length="517" mass="57926">MSTDHAYQRLQYLLLQELDQQRWKPGQRLPSIRQLCQQHGLSKATVLHALQRLEASGRIEARSRSGYFVRQNTPAELTPLPLRQAQPPTPAPVNVSELLADIMQRGAAFDLLPRELQQQQSIPGIQILNRSIGRALRQQQGVTHLHYDEPAGYWPLRQQLALRYQNDGCALTAEDLCITSGCQHALFLALKACCNKGDLVAVESPGFYGVLQLLEQLELRVLEIPASPVTGMDLEWLEKAARQWPIRACVVTPAFATPTGSLMPVEQQKKLLQLAEQMDFTLIEDDIYRELGFYSRPSPLKALDQQGRVILCGSFSKTLSRDLRLGWIHAGRWQSQVVRLKLVTQLASSRFVQQGLAAYLEDGHYDRHLRQRCITLQQQSEQLMQELETLWPQGLHFSRPQGGLCLWAEWQQPLDSLQLYHQALQASLVITPGPLFSASGQFGQALRLSFTQPCTGKRYQALQDLRKLINELSGTPASGRFASTTTARQSVRGFCEGSAERRLSGGAGSSHPTAPQD</sequence>
<gene>
    <name evidence="7" type="ORF">SAMN02745752_01741</name>
</gene>
<accession>A0A1K1X6F4</accession>
<dbReference type="CDD" id="cd00609">
    <property type="entry name" value="AAT_like"/>
    <property type="match status" value="1"/>
</dbReference>
<keyword evidence="7" id="KW-0032">Aminotransferase</keyword>
<name>A0A1K1X6F4_9GAMM</name>
<feature type="domain" description="HTH gntR-type" evidence="6">
    <location>
        <begin position="4"/>
        <end position="72"/>
    </location>
</feature>
<keyword evidence="3" id="KW-0805">Transcription regulation</keyword>
<dbReference type="Pfam" id="PF00392">
    <property type="entry name" value="GntR"/>
    <property type="match status" value="1"/>
</dbReference>
<dbReference type="InterPro" id="IPR036390">
    <property type="entry name" value="WH_DNA-bd_sf"/>
</dbReference>
<keyword evidence="8" id="KW-1185">Reference proteome</keyword>
<dbReference type="InterPro" id="IPR036388">
    <property type="entry name" value="WH-like_DNA-bd_sf"/>
</dbReference>